<evidence type="ECO:0000256" key="1">
    <source>
        <dbReference type="PROSITE-ProRule" id="PRU00042"/>
    </source>
</evidence>
<dbReference type="InterPro" id="IPR013087">
    <property type="entry name" value="Znf_C2H2_type"/>
</dbReference>
<keyword evidence="1" id="KW-0479">Metal-binding</keyword>
<dbReference type="InterPro" id="IPR036236">
    <property type="entry name" value="Znf_C2H2_sf"/>
</dbReference>
<gene>
    <name evidence="4" type="ORF">CAUJ_LOCUS5453</name>
</gene>
<protein>
    <recommendedName>
        <fullName evidence="3">C2H2-type domain-containing protein</fullName>
    </recommendedName>
</protein>
<feature type="region of interest" description="Disordered" evidence="2">
    <location>
        <begin position="288"/>
        <end position="311"/>
    </location>
</feature>
<dbReference type="InterPro" id="IPR040436">
    <property type="entry name" value="Disconnected-like"/>
</dbReference>
<evidence type="ECO:0000313" key="4">
    <source>
        <dbReference type="EMBL" id="CAD6189534.1"/>
    </source>
</evidence>
<dbReference type="Proteomes" id="UP000835052">
    <property type="component" value="Unassembled WGS sequence"/>
</dbReference>
<feature type="compositionally biased region" description="Polar residues" evidence="2">
    <location>
        <begin position="153"/>
        <end position="171"/>
    </location>
</feature>
<dbReference type="PANTHER" id="PTHR15021">
    <property type="entry name" value="DISCONNECTED-RELATED"/>
    <property type="match status" value="1"/>
</dbReference>
<dbReference type="GO" id="GO:0005634">
    <property type="term" value="C:nucleus"/>
    <property type="evidence" value="ECO:0007669"/>
    <property type="project" value="TreeGrafter"/>
</dbReference>
<dbReference type="SMART" id="SM00355">
    <property type="entry name" value="ZnF_C2H2"/>
    <property type="match status" value="2"/>
</dbReference>
<dbReference type="GO" id="GO:0008270">
    <property type="term" value="F:zinc ion binding"/>
    <property type="evidence" value="ECO:0007669"/>
    <property type="project" value="UniProtKB-KW"/>
</dbReference>
<evidence type="ECO:0000256" key="2">
    <source>
        <dbReference type="SAM" id="MobiDB-lite"/>
    </source>
</evidence>
<dbReference type="PROSITE" id="PS00028">
    <property type="entry name" value="ZINC_FINGER_C2H2_1"/>
    <property type="match status" value="1"/>
</dbReference>
<dbReference type="EMBL" id="CAJGYM010000011">
    <property type="protein sequence ID" value="CAD6189534.1"/>
    <property type="molecule type" value="Genomic_DNA"/>
</dbReference>
<evidence type="ECO:0000259" key="3">
    <source>
        <dbReference type="PROSITE" id="PS50157"/>
    </source>
</evidence>
<reference evidence="4" key="1">
    <citation type="submission" date="2020-10" db="EMBL/GenBank/DDBJ databases">
        <authorList>
            <person name="Kikuchi T."/>
        </authorList>
    </citation>
    <scope>NUCLEOTIDE SEQUENCE</scope>
    <source>
        <strain evidence="4">NKZ352</strain>
    </source>
</reference>
<evidence type="ECO:0000313" key="5">
    <source>
        <dbReference type="Proteomes" id="UP000835052"/>
    </source>
</evidence>
<dbReference type="OrthoDB" id="10070972at2759"/>
<feature type="domain" description="C2H2-type" evidence="3">
    <location>
        <begin position="206"/>
        <end position="240"/>
    </location>
</feature>
<feature type="region of interest" description="Disordered" evidence="2">
    <location>
        <begin position="123"/>
        <end position="171"/>
    </location>
</feature>
<dbReference type="Pfam" id="PF00096">
    <property type="entry name" value="zf-C2H2"/>
    <property type="match status" value="1"/>
</dbReference>
<keyword evidence="1" id="KW-0863">Zinc-finger</keyword>
<comment type="caution">
    <text evidence="4">The sequence shown here is derived from an EMBL/GenBank/DDBJ whole genome shotgun (WGS) entry which is preliminary data.</text>
</comment>
<keyword evidence="1" id="KW-0862">Zinc</keyword>
<feature type="compositionally biased region" description="Low complexity" evidence="2">
    <location>
        <begin position="252"/>
        <end position="265"/>
    </location>
</feature>
<sequence length="375" mass="40605">MGVTADGAPILRNSSSFLPHLDASLPLALSVFCPQTRPQATSSFSCSFSPGHTDSAKKSLNSLEMCDERSTLARFAQIPACGPFFVPPPPIFSPWFPLQLAALHAASSSTSLLNASAYRRLPTLPPRSDVKEASDDDEENVDVDDVSRPGSVASISTNEATSGTSTLPSHLNKQKKRVSCDVCKKTFCDKGALKIHTSAVHLKEMHTCTVAGCGKQFSSRRSRNRHSANANPKLHLPETMTSFRDHPHNLASSSLSSPIYSNNSPDSSEANDNDFVAGSLKRAEVAKGVTRNAQKRPRDPNKELKNSNPLSMASLLSNRKRKCPEPQDNFLPEKALDFSAHKLPRCHAPAAAHIQLLLLQSIMQKRAENIPPAAP</sequence>
<dbReference type="Gene3D" id="3.30.160.60">
    <property type="entry name" value="Classic Zinc Finger"/>
    <property type="match status" value="1"/>
</dbReference>
<proteinExistence type="predicted"/>
<dbReference type="PANTHER" id="PTHR15021:SF0">
    <property type="entry name" value="DISCO-RELATED, ISOFORM A-RELATED"/>
    <property type="match status" value="1"/>
</dbReference>
<dbReference type="AlphaFoldDB" id="A0A8S1H326"/>
<dbReference type="SUPFAM" id="SSF57667">
    <property type="entry name" value="beta-beta-alpha zinc fingers"/>
    <property type="match status" value="1"/>
</dbReference>
<organism evidence="4 5">
    <name type="scientific">Caenorhabditis auriculariae</name>
    <dbReference type="NCBI Taxonomy" id="2777116"/>
    <lineage>
        <taxon>Eukaryota</taxon>
        <taxon>Metazoa</taxon>
        <taxon>Ecdysozoa</taxon>
        <taxon>Nematoda</taxon>
        <taxon>Chromadorea</taxon>
        <taxon>Rhabditida</taxon>
        <taxon>Rhabditina</taxon>
        <taxon>Rhabditomorpha</taxon>
        <taxon>Rhabditoidea</taxon>
        <taxon>Rhabditidae</taxon>
        <taxon>Peloderinae</taxon>
        <taxon>Caenorhabditis</taxon>
    </lineage>
</organism>
<accession>A0A8S1H326</accession>
<keyword evidence="5" id="KW-1185">Reference proteome</keyword>
<dbReference type="GO" id="GO:0006355">
    <property type="term" value="P:regulation of DNA-templated transcription"/>
    <property type="evidence" value="ECO:0007669"/>
    <property type="project" value="TreeGrafter"/>
</dbReference>
<feature type="region of interest" description="Disordered" evidence="2">
    <location>
        <begin position="218"/>
        <end position="273"/>
    </location>
</feature>
<feature type="domain" description="C2H2-type" evidence="3">
    <location>
        <begin position="178"/>
        <end position="206"/>
    </location>
</feature>
<feature type="compositionally biased region" description="Acidic residues" evidence="2">
    <location>
        <begin position="134"/>
        <end position="144"/>
    </location>
</feature>
<feature type="compositionally biased region" description="Basic and acidic residues" evidence="2">
    <location>
        <begin position="296"/>
        <end position="305"/>
    </location>
</feature>
<dbReference type="PROSITE" id="PS50157">
    <property type="entry name" value="ZINC_FINGER_C2H2_2"/>
    <property type="match status" value="2"/>
</dbReference>
<name>A0A8S1H326_9PELO</name>